<dbReference type="AlphaFoldDB" id="A0AA88XGB8"/>
<dbReference type="InterPro" id="IPR011989">
    <property type="entry name" value="ARM-like"/>
</dbReference>
<reference evidence="2" key="1">
    <citation type="submission" date="2019-08" db="EMBL/GenBank/DDBJ databases">
        <title>The improved chromosome-level genome for the pearl oyster Pinctada fucata martensii using PacBio sequencing and Hi-C.</title>
        <authorList>
            <person name="Zheng Z."/>
        </authorList>
    </citation>
    <scope>NUCLEOTIDE SEQUENCE</scope>
    <source>
        <strain evidence="2">ZZ-2019</strain>
        <tissue evidence="2">Adductor muscle</tissue>
    </source>
</reference>
<name>A0AA88XGB8_PINIB</name>
<dbReference type="PANTHER" id="PTHR16356">
    <property type="entry name" value="TRANSMEMBRANE AND COILED-COIL DOMAIN-CONTAINING PROTEIN 6 TMCO6"/>
    <property type="match status" value="1"/>
</dbReference>
<proteinExistence type="predicted"/>
<dbReference type="PANTHER" id="PTHR16356:SF1">
    <property type="entry name" value="TRANSMEMBRANE AND COILED-COIL DOMAIN-CONTAINING PROTEIN 6"/>
    <property type="match status" value="1"/>
</dbReference>
<dbReference type="SUPFAM" id="SSF48371">
    <property type="entry name" value="ARM repeat"/>
    <property type="match status" value="1"/>
</dbReference>
<protein>
    <submittedName>
        <fullName evidence="2">Uncharacterized protein</fullName>
    </submittedName>
</protein>
<evidence type="ECO:0000313" key="3">
    <source>
        <dbReference type="Proteomes" id="UP001186944"/>
    </source>
</evidence>
<comment type="caution">
    <text evidence="2">The sequence shown here is derived from an EMBL/GenBank/DDBJ whole genome shotgun (WGS) entry which is preliminary data.</text>
</comment>
<gene>
    <name evidence="2" type="ORF">FSP39_006127</name>
</gene>
<dbReference type="SMART" id="SM00185">
    <property type="entry name" value="ARM"/>
    <property type="match status" value="6"/>
</dbReference>
<accession>A0AA88XGB8</accession>
<keyword evidence="3" id="KW-1185">Reference proteome</keyword>
<evidence type="ECO:0000313" key="2">
    <source>
        <dbReference type="EMBL" id="KAK3083973.1"/>
    </source>
</evidence>
<dbReference type="Gene3D" id="1.25.10.10">
    <property type="entry name" value="Leucine-rich Repeat Variant"/>
    <property type="match status" value="1"/>
</dbReference>
<dbReference type="InterPro" id="IPR016024">
    <property type="entry name" value="ARM-type_fold"/>
</dbReference>
<sequence length="344" mass="37752">MAVTKQAAPYMVTYLSSSIPQLQDQSAWALGNLAADSQECKEIIRAQGIVNPLIQLLQSPHPKVVHSAAFALANLAKGSIEIAQEMIQNNVISNLLPHFKYSTENEAILSEVSWVFTYLAASGNFTEPLISSGVLTQIVALLVQMSNVKPHIATVVTPMLRCLGNICSGPDDNTMKACENADLLPSLAVYLSSDLRHARKETLWVLSNMTGDLSVCKAVTYGPHLSLVLQQVPAAFDVKIEALYLLCNIACHGEDLCNHMVENGVLETVVPCLKLSDVEILNLSLALCEMCLRMSTGAKQHFDKQCEGIARLEALEYHNNDTLRKQAIHVLETYFEKEEETGKE</sequence>
<dbReference type="EMBL" id="VSWD01000013">
    <property type="protein sequence ID" value="KAK3083973.1"/>
    <property type="molecule type" value="Genomic_DNA"/>
</dbReference>
<dbReference type="InterPro" id="IPR000225">
    <property type="entry name" value="Armadillo"/>
</dbReference>
<dbReference type="Pfam" id="PF00514">
    <property type="entry name" value="Arm"/>
    <property type="match status" value="1"/>
</dbReference>
<dbReference type="PROSITE" id="PS50176">
    <property type="entry name" value="ARM_REPEAT"/>
    <property type="match status" value="2"/>
</dbReference>
<feature type="repeat" description="ARM" evidence="1">
    <location>
        <begin position="6"/>
        <end position="48"/>
    </location>
</feature>
<feature type="repeat" description="ARM" evidence="1">
    <location>
        <begin position="48"/>
        <end position="76"/>
    </location>
</feature>
<dbReference type="Proteomes" id="UP001186944">
    <property type="component" value="Unassembled WGS sequence"/>
</dbReference>
<evidence type="ECO:0000256" key="1">
    <source>
        <dbReference type="PROSITE-ProRule" id="PRU00259"/>
    </source>
</evidence>
<organism evidence="2 3">
    <name type="scientific">Pinctada imbricata</name>
    <name type="common">Atlantic pearl-oyster</name>
    <name type="synonym">Pinctada martensii</name>
    <dbReference type="NCBI Taxonomy" id="66713"/>
    <lineage>
        <taxon>Eukaryota</taxon>
        <taxon>Metazoa</taxon>
        <taxon>Spiralia</taxon>
        <taxon>Lophotrochozoa</taxon>
        <taxon>Mollusca</taxon>
        <taxon>Bivalvia</taxon>
        <taxon>Autobranchia</taxon>
        <taxon>Pteriomorphia</taxon>
        <taxon>Pterioida</taxon>
        <taxon>Pterioidea</taxon>
        <taxon>Pteriidae</taxon>
        <taxon>Pinctada</taxon>
    </lineage>
</organism>